<reference evidence="1" key="1">
    <citation type="submission" date="2021-03" db="EMBL/GenBank/DDBJ databases">
        <authorList>
            <consortium name="DOE Joint Genome Institute"/>
            <person name="Ahrendt S."/>
            <person name="Looney B.P."/>
            <person name="Miyauchi S."/>
            <person name="Morin E."/>
            <person name="Drula E."/>
            <person name="Courty P.E."/>
            <person name="Chicoki N."/>
            <person name="Fauchery L."/>
            <person name="Kohler A."/>
            <person name="Kuo A."/>
            <person name="Labutti K."/>
            <person name="Pangilinan J."/>
            <person name="Lipzen A."/>
            <person name="Riley R."/>
            <person name="Andreopoulos W."/>
            <person name="He G."/>
            <person name="Johnson J."/>
            <person name="Barry K.W."/>
            <person name="Grigoriev I.V."/>
            <person name="Nagy L."/>
            <person name="Hibbett D."/>
            <person name="Henrissat B."/>
            <person name="Matheny P.B."/>
            <person name="Labbe J."/>
            <person name="Martin F."/>
        </authorList>
    </citation>
    <scope>NUCLEOTIDE SEQUENCE</scope>
    <source>
        <strain evidence="1">HHB10654</strain>
    </source>
</reference>
<gene>
    <name evidence="1" type="ORF">BV25DRAFT_1840957</name>
</gene>
<sequence>MAHLRPTNGQFSAHVYMTRSTQLPSPSVSQTPNHLSPSPTSMPAPRPSGILKLSVDPSRRNVTPMEAFVHGVLRRSWTSCYALHTALSGYLDAVQHEGLDITRQENEEFGIRGAKYTRAHGSFKSTTAAPASASMKTSILTTFSTLRIRKTTGLGLRVLLLAAVSPASSRIHSNAALSRALARGAAPALRPSLPAPRSTFLAPLILASKFTQAKCYSNHAWARLAGLLAREIGRCERVAQDVCTIPALVKQSQRRGILSSDGRNTLLLTSGGTLRAVMAPPGNNLQRCSTLSWCSASDATRRASLTLGFSSTRDCRRARIRHGFDSRAHLHFESVQCEGFLSLESGPTDGCL</sequence>
<dbReference type="Proteomes" id="UP000814140">
    <property type="component" value="Unassembled WGS sequence"/>
</dbReference>
<reference evidence="1" key="2">
    <citation type="journal article" date="2022" name="New Phytol.">
        <title>Evolutionary transition to the ectomycorrhizal habit in the genomes of a hyperdiverse lineage of mushroom-forming fungi.</title>
        <authorList>
            <person name="Looney B."/>
            <person name="Miyauchi S."/>
            <person name="Morin E."/>
            <person name="Drula E."/>
            <person name="Courty P.E."/>
            <person name="Kohler A."/>
            <person name="Kuo A."/>
            <person name="LaButti K."/>
            <person name="Pangilinan J."/>
            <person name="Lipzen A."/>
            <person name="Riley R."/>
            <person name="Andreopoulos W."/>
            <person name="He G."/>
            <person name="Johnson J."/>
            <person name="Nolan M."/>
            <person name="Tritt A."/>
            <person name="Barry K.W."/>
            <person name="Grigoriev I.V."/>
            <person name="Nagy L.G."/>
            <person name="Hibbett D."/>
            <person name="Henrissat B."/>
            <person name="Matheny P.B."/>
            <person name="Labbe J."/>
            <person name="Martin F.M."/>
        </authorList>
    </citation>
    <scope>NUCLEOTIDE SEQUENCE</scope>
    <source>
        <strain evidence="1">HHB10654</strain>
    </source>
</reference>
<evidence type="ECO:0000313" key="1">
    <source>
        <dbReference type="EMBL" id="KAI0058388.1"/>
    </source>
</evidence>
<name>A0ACB8SRB9_9AGAM</name>
<evidence type="ECO:0000313" key="2">
    <source>
        <dbReference type="Proteomes" id="UP000814140"/>
    </source>
</evidence>
<accession>A0ACB8SRB9</accession>
<keyword evidence="2" id="KW-1185">Reference proteome</keyword>
<protein>
    <submittedName>
        <fullName evidence="1">Uncharacterized protein</fullName>
    </submittedName>
</protein>
<organism evidence="1 2">
    <name type="scientific">Artomyces pyxidatus</name>
    <dbReference type="NCBI Taxonomy" id="48021"/>
    <lineage>
        <taxon>Eukaryota</taxon>
        <taxon>Fungi</taxon>
        <taxon>Dikarya</taxon>
        <taxon>Basidiomycota</taxon>
        <taxon>Agaricomycotina</taxon>
        <taxon>Agaricomycetes</taxon>
        <taxon>Russulales</taxon>
        <taxon>Auriscalpiaceae</taxon>
        <taxon>Artomyces</taxon>
    </lineage>
</organism>
<proteinExistence type="predicted"/>
<comment type="caution">
    <text evidence="1">The sequence shown here is derived from an EMBL/GenBank/DDBJ whole genome shotgun (WGS) entry which is preliminary data.</text>
</comment>
<dbReference type="EMBL" id="MU277235">
    <property type="protein sequence ID" value="KAI0058388.1"/>
    <property type="molecule type" value="Genomic_DNA"/>
</dbReference>